<gene>
    <name evidence="1" type="ORF">SEA_PARTRIDGE_65</name>
</gene>
<name>A0A1I9S7Y0_9CAUD</name>
<evidence type="ECO:0000313" key="2">
    <source>
        <dbReference type="Proteomes" id="UP000226094"/>
    </source>
</evidence>
<dbReference type="Gene3D" id="1.10.10.1190">
    <property type="entry name" value="Antirestriction protein ArdA, domain 3"/>
    <property type="match status" value="1"/>
</dbReference>
<dbReference type="EMBL" id="KX712237">
    <property type="protein sequence ID" value="AOZ62886.1"/>
    <property type="molecule type" value="Genomic_DNA"/>
</dbReference>
<dbReference type="Gene3D" id="3.10.20.480">
    <property type="entry name" value="Antirestriction protein ArdA, domain 1"/>
    <property type="match status" value="1"/>
</dbReference>
<protein>
    <submittedName>
        <fullName evidence="1">ArdA-like antirestriction protein</fullName>
    </submittedName>
</protein>
<dbReference type="Pfam" id="PF07275">
    <property type="entry name" value="ArdA"/>
    <property type="match status" value="1"/>
</dbReference>
<organism evidence="1 2">
    <name type="scientific">Rhodococcus phage Partridge</name>
    <dbReference type="NCBI Taxonomy" id="1897441"/>
    <lineage>
        <taxon>Viruses</taxon>
        <taxon>Duplodnaviria</taxon>
        <taxon>Heunggongvirae</taxon>
        <taxon>Uroviricota</taxon>
        <taxon>Caudoviricetes</taxon>
        <taxon>Rerduovirus</taxon>
        <taxon>Rhodococcus virus Takoda</taxon>
    </lineage>
</organism>
<sequence length="182" mass="20656">MASIYVASLSDYNAGVLFGEWFDLTQYVDAQELTDAVEDMLLLSPTAIKEGTPAEEWAIHDYEGFGGVRISEWEAFDLCYALSEALVEHGDALAAYLESESSDILGSPEDLDDLISRFEEAFVGETTLEDYAYEYVNDCIFDPSTPETLRSYFDYQSFARDMGYEGYSEVYYNYSTFVFRPI</sequence>
<proteinExistence type="predicted"/>
<dbReference type="InterPro" id="IPR041895">
    <property type="entry name" value="ArdA_dom1"/>
</dbReference>
<dbReference type="InterPro" id="IPR009899">
    <property type="entry name" value="ArdA"/>
</dbReference>
<dbReference type="InterPro" id="IPR041893">
    <property type="entry name" value="ArdA_dom3"/>
</dbReference>
<accession>A0A1I9S7Y0</accession>
<evidence type="ECO:0000313" key="1">
    <source>
        <dbReference type="EMBL" id="AOZ62886.1"/>
    </source>
</evidence>
<reference evidence="1 2" key="1">
    <citation type="submission" date="2016-08" db="EMBL/GenBank/DDBJ databases">
        <authorList>
            <person name="Hancock A.M."/>
            <person name="Richers M.J."/>
            <person name="Aulds L.B."/>
            <person name="Broadway M.L."/>
            <person name="Bryant E.N."/>
            <person name="Carroll B.M."/>
            <person name="Cheathem S.K."/>
            <person name="Crawford M.B."/>
            <person name="Dicus A.P."/>
            <person name="Gates S.D."/>
            <person name="Hawkins J.N."/>
            <person name="Jeansonne R.S."/>
            <person name="Jester R.T."/>
            <person name="Kim M.J."/>
            <person name="Lambert S.B."/>
            <person name="May H.R."/>
            <person name="Nguyen A.V."/>
            <person name="Patel A.S."/>
            <person name="Pham P."/>
            <person name="Robinson K.L."/>
            <person name="Sharma S."/>
            <person name="Shrestha S."/>
            <person name="Skains R.G."/>
            <person name="Johnson L."/>
            <person name="Duong Q.-N."/>
            <person name="Jeanfreau V.G."/>
            <person name="Alonzo F.L."/>
            <person name="Wiedemeier A.M.D."/>
            <person name="Gissendanner C.R."/>
            <person name="Findley A.M."/>
            <person name="Bollivar D."/>
            <person name="Garlena R.A."/>
            <person name="Russell D.A."/>
            <person name="Pope W.H."/>
            <person name="Jacobs-Sera D."/>
            <person name="Hendrix R.W."/>
            <person name="Hatfull G.F."/>
        </authorList>
    </citation>
    <scope>NUCLEOTIDE SEQUENCE [LARGE SCALE GENOMIC DNA]</scope>
</reference>
<dbReference type="Proteomes" id="UP000226094">
    <property type="component" value="Segment"/>
</dbReference>